<keyword evidence="1" id="KW-0285">Flavoprotein</keyword>
<dbReference type="SUPFAM" id="SSF51905">
    <property type="entry name" value="FAD/NAD(P)-binding domain"/>
    <property type="match status" value="1"/>
</dbReference>
<accession>A0ABQ4C3W0</accession>
<sequence length="456" mass="49351">MTIVGPRSHSRWGARLADARAQEALRLLGPDPANWVTSSTGVDRDVAVVGGGQCGVTIAFALRRAGIPNVTVVDAADPADVGGWRTTARMRVLRTPKDRSGPEIGIPALSFRAWYEAVHDVDAFSAIDSIARTDWADYLTWFTSQVGVGVRHRTRLTDIEPADGNLRLHLVHDGTARLETVRKVILANGVEGTGGPFLPPAISALPRHLHAHTADRIDFDQLEGASVGILGSASSAFDAAATALEAGAAEVHLFCRRPELVIARPNGTSPHPGADEAYHLQSDEYRWATWMRAHRGGASVPAEAVRRATIHDGFRLHVNAGWRSVHSDGGRVRVEADDGTYRFDFVIAGTGYQYDPHTRPELRRIAGDIALWRDRYLPAAGASSRLNAYPYLGAGYELCERRPGTAPWIADVHSFSAAASPSFGRVVGDIPSLSAGVPRLVRAIVRDFYRPGLPER</sequence>
<evidence type="ECO:0000259" key="4">
    <source>
        <dbReference type="Pfam" id="PF13454"/>
    </source>
</evidence>
<dbReference type="GO" id="GO:0004497">
    <property type="term" value="F:monooxygenase activity"/>
    <property type="evidence" value="ECO:0007669"/>
    <property type="project" value="UniProtKB-KW"/>
</dbReference>
<proteinExistence type="predicted"/>
<dbReference type="InterPro" id="IPR038732">
    <property type="entry name" value="HpyO/CreE_NAD-binding"/>
</dbReference>
<evidence type="ECO:0000313" key="6">
    <source>
        <dbReference type="Proteomes" id="UP000624325"/>
    </source>
</evidence>
<evidence type="ECO:0000256" key="2">
    <source>
        <dbReference type="ARBA" id="ARBA00022827"/>
    </source>
</evidence>
<dbReference type="EMBL" id="BONC01000023">
    <property type="protein sequence ID" value="GIF57459.1"/>
    <property type="molecule type" value="Genomic_DNA"/>
</dbReference>
<organism evidence="5 6">
    <name type="scientific">Asanoa iriomotensis</name>
    <dbReference type="NCBI Taxonomy" id="234613"/>
    <lineage>
        <taxon>Bacteria</taxon>
        <taxon>Bacillati</taxon>
        <taxon>Actinomycetota</taxon>
        <taxon>Actinomycetes</taxon>
        <taxon>Micromonosporales</taxon>
        <taxon>Micromonosporaceae</taxon>
        <taxon>Asanoa</taxon>
    </lineage>
</organism>
<name>A0ABQ4C3W0_9ACTN</name>
<dbReference type="RefSeq" id="WP_203703668.1">
    <property type="nucleotide sequence ID" value="NZ_BAAALU010000010.1"/>
</dbReference>
<reference evidence="5 6" key="1">
    <citation type="submission" date="2021-01" db="EMBL/GenBank/DDBJ databases">
        <title>Whole genome shotgun sequence of Asanoa iriomotensis NBRC 100142.</title>
        <authorList>
            <person name="Komaki H."/>
            <person name="Tamura T."/>
        </authorList>
    </citation>
    <scope>NUCLEOTIDE SEQUENCE [LARGE SCALE GENOMIC DNA]</scope>
    <source>
        <strain evidence="5 6">NBRC 100142</strain>
    </source>
</reference>
<keyword evidence="6" id="KW-1185">Reference proteome</keyword>
<dbReference type="InterPro" id="IPR050346">
    <property type="entry name" value="FMO-like"/>
</dbReference>
<evidence type="ECO:0000256" key="3">
    <source>
        <dbReference type="ARBA" id="ARBA00023002"/>
    </source>
</evidence>
<dbReference type="Gene3D" id="3.50.50.60">
    <property type="entry name" value="FAD/NAD(P)-binding domain"/>
    <property type="match status" value="2"/>
</dbReference>
<gene>
    <name evidence="5" type="ORF">Air01nite_35540</name>
</gene>
<dbReference type="Pfam" id="PF13454">
    <property type="entry name" value="NAD_binding_9"/>
    <property type="match status" value="1"/>
</dbReference>
<dbReference type="PANTHER" id="PTHR23023">
    <property type="entry name" value="DIMETHYLANILINE MONOOXYGENASE"/>
    <property type="match status" value="1"/>
</dbReference>
<dbReference type="Proteomes" id="UP000624325">
    <property type="component" value="Unassembled WGS sequence"/>
</dbReference>
<dbReference type="InterPro" id="IPR036188">
    <property type="entry name" value="FAD/NAD-bd_sf"/>
</dbReference>
<keyword evidence="3" id="KW-0560">Oxidoreductase</keyword>
<keyword evidence="5" id="KW-0503">Monooxygenase</keyword>
<protein>
    <submittedName>
        <fullName evidence="5">Monooxygenase</fullName>
    </submittedName>
</protein>
<comment type="caution">
    <text evidence="5">The sequence shown here is derived from an EMBL/GenBank/DDBJ whole genome shotgun (WGS) entry which is preliminary data.</text>
</comment>
<feature type="domain" description="FAD-dependent urate hydroxylase HpyO/Asp monooxygenase CreE-like FAD/NAD(P)-binding" evidence="4">
    <location>
        <begin position="47"/>
        <end position="190"/>
    </location>
</feature>
<evidence type="ECO:0000256" key="1">
    <source>
        <dbReference type="ARBA" id="ARBA00022630"/>
    </source>
</evidence>
<evidence type="ECO:0000313" key="5">
    <source>
        <dbReference type="EMBL" id="GIF57459.1"/>
    </source>
</evidence>
<keyword evidence="2" id="KW-0274">FAD</keyword>